<reference evidence="7" key="1">
    <citation type="submission" date="2025-08" db="UniProtKB">
        <authorList>
            <consortium name="RefSeq"/>
        </authorList>
    </citation>
    <scope>IDENTIFICATION</scope>
</reference>
<evidence type="ECO:0000256" key="1">
    <source>
        <dbReference type="ARBA" id="ARBA00005613"/>
    </source>
</evidence>
<dbReference type="RefSeq" id="XP_039139471.1">
    <property type="nucleotide sequence ID" value="XM_039283537.1"/>
</dbReference>
<evidence type="ECO:0000256" key="3">
    <source>
        <dbReference type="ARBA" id="ARBA00022833"/>
    </source>
</evidence>
<proteinExistence type="inferred from homology"/>
<dbReference type="PROSITE" id="PS51792">
    <property type="entry name" value="YIPPEE"/>
    <property type="match status" value="1"/>
</dbReference>
<accession>A0AB40CL21</accession>
<organism evidence="6 7">
    <name type="scientific">Dioscorea cayennensis subsp. rotundata</name>
    <name type="common">White Guinea yam</name>
    <name type="synonym">Dioscorea rotundata</name>
    <dbReference type="NCBI Taxonomy" id="55577"/>
    <lineage>
        <taxon>Eukaryota</taxon>
        <taxon>Viridiplantae</taxon>
        <taxon>Streptophyta</taxon>
        <taxon>Embryophyta</taxon>
        <taxon>Tracheophyta</taxon>
        <taxon>Spermatophyta</taxon>
        <taxon>Magnoliopsida</taxon>
        <taxon>Liliopsida</taxon>
        <taxon>Dioscoreales</taxon>
        <taxon>Dioscoreaceae</taxon>
        <taxon>Dioscorea</taxon>
    </lineage>
</organism>
<protein>
    <recommendedName>
        <fullName evidence="4">Protein yippee-like</fullName>
    </recommendedName>
</protein>
<evidence type="ECO:0000256" key="4">
    <source>
        <dbReference type="RuleBase" id="RU110713"/>
    </source>
</evidence>
<dbReference type="InterPro" id="IPR039058">
    <property type="entry name" value="Yippee_fam"/>
</dbReference>
<dbReference type="Proteomes" id="UP001515500">
    <property type="component" value="Chromosome 15"/>
</dbReference>
<keyword evidence="3" id="KW-0862">Zinc</keyword>
<comment type="similarity">
    <text evidence="1 4">Belongs to the yippee family.</text>
</comment>
<dbReference type="GeneID" id="120276821"/>
<dbReference type="AlphaFoldDB" id="A0AB40CL21"/>
<dbReference type="GO" id="GO:0046872">
    <property type="term" value="F:metal ion binding"/>
    <property type="evidence" value="ECO:0007669"/>
    <property type="project" value="UniProtKB-KW"/>
</dbReference>
<dbReference type="InterPro" id="IPR004910">
    <property type="entry name" value="Yippee/Mis18/Cereblon"/>
</dbReference>
<evidence type="ECO:0000259" key="5">
    <source>
        <dbReference type="PROSITE" id="PS51792"/>
    </source>
</evidence>
<evidence type="ECO:0000313" key="6">
    <source>
        <dbReference type="Proteomes" id="UP001515500"/>
    </source>
</evidence>
<gene>
    <name evidence="7" type="primary">LOC120276821</name>
</gene>
<dbReference type="PANTHER" id="PTHR13848">
    <property type="entry name" value="PROTEIN YIPPEE-LIKE CG15309-RELATED"/>
    <property type="match status" value="1"/>
</dbReference>
<name>A0AB40CL21_DIOCR</name>
<evidence type="ECO:0000256" key="2">
    <source>
        <dbReference type="ARBA" id="ARBA00022723"/>
    </source>
</evidence>
<keyword evidence="2" id="KW-0479">Metal-binding</keyword>
<evidence type="ECO:0000313" key="7">
    <source>
        <dbReference type="RefSeq" id="XP_039139471.1"/>
    </source>
</evidence>
<feature type="domain" description="Yippee" evidence="5">
    <location>
        <begin position="13"/>
        <end position="110"/>
    </location>
</feature>
<dbReference type="Pfam" id="PF03226">
    <property type="entry name" value="Yippee-Mis18"/>
    <property type="match status" value="1"/>
</dbReference>
<keyword evidence="6" id="KW-1185">Reference proteome</keyword>
<sequence length="111" mass="12732">MGLVFLESLPGPKIYKCRRCEAHSASSDAIMSKDFHGRYGPAYLFRSVVNVCLGPIEERQLSTGLHTVNDIYCCSCNQVLGWKYEKAYEESQKYKEGKYILEINRVVKEGW</sequence>
<dbReference type="InterPro" id="IPR034751">
    <property type="entry name" value="Yippee"/>
</dbReference>